<dbReference type="OrthoDB" id="247013at2759"/>
<keyword evidence="4" id="KW-1185">Reference proteome</keyword>
<dbReference type="EMBL" id="JAGPNK010000013">
    <property type="protein sequence ID" value="KAH7309781.1"/>
    <property type="molecule type" value="Genomic_DNA"/>
</dbReference>
<dbReference type="CDD" id="cd16653">
    <property type="entry name" value="RING-like_Rtf2"/>
    <property type="match status" value="1"/>
</dbReference>
<feature type="region of interest" description="Disordered" evidence="2">
    <location>
        <begin position="182"/>
        <end position="272"/>
    </location>
</feature>
<dbReference type="SUPFAM" id="SSF57850">
    <property type="entry name" value="RING/U-box"/>
    <property type="match status" value="1"/>
</dbReference>
<comment type="similarity">
    <text evidence="1">Belongs to the rtf2 family.</text>
</comment>
<evidence type="ECO:0000313" key="3">
    <source>
        <dbReference type="EMBL" id="KAH7309781.1"/>
    </source>
</evidence>
<evidence type="ECO:0000256" key="1">
    <source>
        <dbReference type="ARBA" id="ARBA00009885"/>
    </source>
</evidence>
<name>A0A8K0WMN9_9HYPO</name>
<sequence length="272" mass="29753">MGNDGGSIPKRSELVKNAARTQTTSELKATVLESLGHAWKHCALSGLPLDMDAVVSDYRGRLYNYEAVLRGLMPSDDETAEATPASFGIRSLRDVAKLKFSKSGGKWTCPISMKELGPATKAVYLVPCGHVFAEVAITEIQEENCPECAEAFTKDNIITVLPTAQKDMDRLEERLEALRSKGLTHTLKKDKTGKKKKRGLEEAEAGEAGEDDESRSSKKRLTKTDKKADKTSGINNPRTAELTAKVLAEQKQNQRRKMAESSMPLKTSAARG</sequence>
<dbReference type="GO" id="GO:0005634">
    <property type="term" value="C:nucleus"/>
    <property type="evidence" value="ECO:0007669"/>
    <property type="project" value="TreeGrafter"/>
</dbReference>
<evidence type="ECO:0000313" key="4">
    <source>
        <dbReference type="Proteomes" id="UP000813444"/>
    </source>
</evidence>
<accession>A0A8K0WMN9</accession>
<comment type="caution">
    <text evidence="3">The sequence shown here is derived from an EMBL/GenBank/DDBJ whole genome shotgun (WGS) entry which is preliminary data.</text>
</comment>
<feature type="compositionally biased region" description="Basic residues" evidence="2">
    <location>
        <begin position="186"/>
        <end position="198"/>
    </location>
</feature>
<dbReference type="PANTHER" id="PTHR12775:SF0">
    <property type="entry name" value="REPLICATION TERMINATION FACTOR 2"/>
    <property type="match status" value="1"/>
</dbReference>
<dbReference type="PANTHER" id="PTHR12775">
    <property type="entry name" value="PROTEIN C20ORF43 HOMOLOG"/>
    <property type="match status" value="1"/>
</dbReference>
<dbReference type="AlphaFoldDB" id="A0A8K0WMN9"/>
<dbReference type="Proteomes" id="UP000813444">
    <property type="component" value="Unassembled WGS sequence"/>
</dbReference>
<feature type="compositionally biased region" description="Acidic residues" evidence="2">
    <location>
        <begin position="202"/>
        <end position="213"/>
    </location>
</feature>
<dbReference type="InterPro" id="IPR013083">
    <property type="entry name" value="Znf_RING/FYVE/PHD"/>
</dbReference>
<protein>
    <submittedName>
        <fullName evidence="3">Rtf2 RING-finger-domain-containing protein</fullName>
    </submittedName>
</protein>
<dbReference type="GO" id="GO:0006274">
    <property type="term" value="P:DNA replication termination"/>
    <property type="evidence" value="ECO:0007669"/>
    <property type="project" value="TreeGrafter"/>
</dbReference>
<reference evidence="3" key="1">
    <citation type="journal article" date="2021" name="Nat. Commun.">
        <title>Genetic determinants of endophytism in the Arabidopsis root mycobiome.</title>
        <authorList>
            <person name="Mesny F."/>
            <person name="Miyauchi S."/>
            <person name="Thiergart T."/>
            <person name="Pickel B."/>
            <person name="Atanasova L."/>
            <person name="Karlsson M."/>
            <person name="Huettel B."/>
            <person name="Barry K.W."/>
            <person name="Haridas S."/>
            <person name="Chen C."/>
            <person name="Bauer D."/>
            <person name="Andreopoulos W."/>
            <person name="Pangilinan J."/>
            <person name="LaButti K."/>
            <person name="Riley R."/>
            <person name="Lipzen A."/>
            <person name="Clum A."/>
            <person name="Drula E."/>
            <person name="Henrissat B."/>
            <person name="Kohler A."/>
            <person name="Grigoriev I.V."/>
            <person name="Martin F.M."/>
            <person name="Hacquard S."/>
        </authorList>
    </citation>
    <scope>NUCLEOTIDE SEQUENCE</scope>
    <source>
        <strain evidence="3">MPI-CAGE-CH-0235</strain>
    </source>
</reference>
<dbReference type="Pfam" id="PF04641">
    <property type="entry name" value="Rtf2"/>
    <property type="match status" value="1"/>
</dbReference>
<organism evidence="3 4">
    <name type="scientific">Stachybotrys elegans</name>
    <dbReference type="NCBI Taxonomy" id="80388"/>
    <lineage>
        <taxon>Eukaryota</taxon>
        <taxon>Fungi</taxon>
        <taxon>Dikarya</taxon>
        <taxon>Ascomycota</taxon>
        <taxon>Pezizomycotina</taxon>
        <taxon>Sordariomycetes</taxon>
        <taxon>Hypocreomycetidae</taxon>
        <taxon>Hypocreales</taxon>
        <taxon>Stachybotryaceae</taxon>
        <taxon>Stachybotrys</taxon>
    </lineage>
</organism>
<evidence type="ECO:0000256" key="2">
    <source>
        <dbReference type="SAM" id="MobiDB-lite"/>
    </source>
</evidence>
<dbReference type="Gene3D" id="3.30.40.10">
    <property type="entry name" value="Zinc/RING finger domain, C3HC4 (zinc finger)"/>
    <property type="match status" value="1"/>
</dbReference>
<gene>
    <name evidence="3" type="ORF">B0I35DRAFT_440611</name>
</gene>
<dbReference type="InterPro" id="IPR027799">
    <property type="entry name" value="Rtf2_RING-finger"/>
</dbReference>
<proteinExistence type="inferred from homology"/>
<dbReference type="InterPro" id="IPR006735">
    <property type="entry name" value="Rtf2"/>
</dbReference>